<proteinExistence type="predicted"/>
<dbReference type="Proteomes" id="UP000834503">
    <property type="component" value="Unassembled WGS sequence"/>
</dbReference>
<accession>A0A9N8CZD5</accession>
<reference evidence="1" key="1">
    <citation type="submission" date="2020-05" db="EMBL/GenBank/DDBJ databases">
        <authorList>
            <person name="Delgado-Blas J."/>
        </authorList>
    </citation>
    <scope>NUCLEOTIDE SEQUENCE</scope>
    <source>
        <strain evidence="1">BB1459</strain>
        <strain evidence="2">BB1480</strain>
    </source>
</reference>
<evidence type="ECO:0000313" key="3">
    <source>
        <dbReference type="Proteomes" id="UP000834503"/>
    </source>
</evidence>
<sequence length="70" mass="8126">MTYRLSPRLKALARWTKLANNGARWALLNTRDEVVAWGRYLSDYTLCSASRRTDVRLVNVAEEIDRLIES</sequence>
<keyword evidence="4" id="KW-1185">Reference proteome</keyword>
<dbReference type="EMBL" id="CAHPQX010000057">
    <property type="protein sequence ID" value="CAB5609097.1"/>
    <property type="molecule type" value="Genomic_DNA"/>
</dbReference>
<protein>
    <submittedName>
        <fullName evidence="1">Uncharacterized protein</fullName>
    </submittedName>
</protein>
<organism evidence="1 3">
    <name type="scientific">Citrobacter werkmanii</name>
    <dbReference type="NCBI Taxonomy" id="67827"/>
    <lineage>
        <taxon>Bacteria</taxon>
        <taxon>Pseudomonadati</taxon>
        <taxon>Pseudomonadota</taxon>
        <taxon>Gammaproteobacteria</taxon>
        <taxon>Enterobacterales</taxon>
        <taxon>Enterobacteriaceae</taxon>
        <taxon>Citrobacter</taxon>
        <taxon>Citrobacter freundii complex</taxon>
    </lineage>
</organism>
<name>A0A9N8CZD5_9ENTR</name>
<evidence type="ECO:0000313" key="1">
    <source>
        <dbReference type="EMBL" id="CAB5609097.1"/>
    </source>
</evidence>
<dbReference type="AlphaFoldDB" id="A0A9N8CZD5"/>
<dbReference type="EMBL" id="CAIIUA010000007">
    <property type="protein sequence ID" value="CAC9268965.1"/>
    <property type="molecule type" value="Genomic_DNA"/>
</dbReference>
<dbReference type="RefSeq" id="WP_172743611.1">
    <property type="nucleotide sequence ID" value="NZ_CAHPQT010000073.1"/>
</dbReference>
<evidence type="ECO:0000313" key="4">
    <source>
        <dbReference type="Proteomes" id="UP000837205"/>
    </source>
</evidence>
<dbReference type="Proteomes" id="UP000837205">
    <property type="component" value="Unassembled WGS sequence"/>
</dbReference>
<gene>
    <name evidence="1" type="ORF">GHA_05631</name>
    <name evidence="2" type="ORF">TML_06147</name>
</gene>
<comment type="caution">
    <text evidence="1">The sequence shown here is derived from an EMBL/GenBank/DDBJ whole genome shotgun (WGS) entry which is preliminary data.</text>
</comment>
<evidence type="ECO:0000313" key="2">
    <source>
        <dbReference type="EMBL" id="CAC9268965.1"/>
    </source>
</evidence>